<accession>A0ACD5XD82</accession>
<keyword evidence="2" id="KW-1185">Reference proteome</keyword>
<name>A0ACD5XD82_AVESA</name>
<evidence type="ECO:0000313" key="2">
    <source>
        <dbReference type="Proteomes" id="UP001732700"/>
    </source>
</evidence>
<sequence length="277" mass="31151">MAGIGSDQTLFTQIPDAVTRDHLERSQTPIALVRVSGPMVSAEVVQRQIARRCQVHVQWKWEAVPHGDSAFLVSFPTFEDLDRVDGILMTVPLSTAQLTFSVYRIEEVPHKLEMQRVWLHVEEVPHILRSFQGLWAVGGLMGNTLDVDLFSLRKQGVVRILVEMFDTKIFLKEKDALGHFIVSNAVVKHKVFEFRFRIEPEGYLPEPEVVPFLWRKGDDDADDDANGKQFEDALDTSEASTATQGGGRYWIFLGCAGYFRACIFQSGGAEGVCCHPL</sequence>
<dbReference type="Proteomes" id="UP001732700">
    <property type="component" value="Chromosome 4D"/>
</dbReference>
<organism evidence="1 2">
    <name type="scientific">Avena sativa</name>
    <name type="common">Oat</name>
    <dbReference type="NCBI Taxonomy" id="4498"/>
    <lineage>
        <taxon>Eukaryota</taxon>
        <taxon>Viridiplantae</taxon>
        <taxon>Streptophyta</taxon>
        <taxon>Embryophyta</taxon>
        <taxon>Tracheophyta</taxon>
        <taxon>Spermatophyta</taxon>
        <taxon>Magnoliopsida</taxon>
        <taxon>Liliopsida</taxon>
        <taxon>Poales</taxon>
        <taxon>Poaceae</taxon>
        <taxon>BOP clade</taxon>
        <taxon>Pooideae</taxon>
        <taxon>Poodae</taxon>
        <taxon>Poeae</taxon>
        <taxon>Poeae Chloroplast Group 1 (Aveneae type)</taxon>
        <taxon>Aveninae</taxon>
        <taxon>Avena</taxon>
    </lineage>
</organism>
<reference evidence="1" key="2">
    <citation type="submission" date="2025-09" db="UniProtKB">
        <authorList>
            <consortium name="EnsemblPlants"/>
        </authorList>
    </citation>
    <scope>IDENTIFICATION</scope>
</reference>
<dbReference type="EnsemblPlants" id="AVESA.00010b.r2.4DG0775400.1">
    <property type="protein sequence ID" value="AVESA.00010b.r2.4DG0775400.1.CDS.1"/>
    <property type="gene ID" value="AVESA.00010b.r2.4DG0775400"/>
</dbReference>
<proteinExistence type="predicted"/>
<evidence type="ECO:0000313" key="1">
    <source>
        <dbReference type="EnsemblPlants" id="AVESA.00010b.r2.4DG0775400.1.CDS.1"/>
    </source>
</evidence>
<reference evidence="1" key="1">
    <citation type="submission" date="2021-05" db="EMBL/GenBank/DDBJ databases">
        <authorList>
            <person name="Scholz U."/>
            <person name="Mascher M."/>
            <person name="Fiebig A."/>
        </authorList>
    </citation>
    <scope>NUCLEOTIDE SEQUENCE [LARGE SCALE GENOMIC DNA]</scope>
</reference>
<protein>
    <submittedName>
        <fullName evidence="1">Uncharacterized protein</fullName>
    </submittedName>
</protein>